<dbReference type="InterPro" id="IPR023214">
    <property type="entry name" value="HAD_sf"/>
</dbReference>
<dbReference type="AlphaFoldDB" id="A0A6C0J3E1"/>
<dbReference type="Gene3D" id="3.40.50.1000">
    <property type="entry name" value="HAD superfamily/HAD-like"/>
    <property type="match status" value="1"/>
</dbReference>
<proteinExistence type="predicted"/>
<sequence>MIYDNNHNELIEVYKGKYFSKHKKSRAKKVVVLDLDETLGSFVDLEILWSLIKRYNKKNISIHFNDVLDIYPEFLRYGLRSILQYIANKKKNGECYKLFIYTNNQAGQYWTNLIINYLNNYITTEFRLFDQIINAFKINNIQVELNRTTHKKTHNDFIRCTLLPKSTTIFFVDDVSYTDMQTEKIYYIKPMPYNHHLSTNEIINRFIYSKYGIILLPRDSIKNAFKAEYIELCMKNGTYHMYTNTTKAILENDVLISRKIMYHLKEYFLLTNKKNKTCKLKSVSFSFTRKRYN</sequence>
<evidence type="ECO:0000313" key="1">
    <source>
        <dbReference type="EMBL" id="QHT99195.1"/>
    </source>
</evidence>
<name>A0A6C0J3E1_9ZZZZ</name>
<dbReference type="EMBL" id="MN740306">
    <property type="protein sequence ID" value="QHT99195.1"/>
    <property type="molecule type" value="Genomic_DNA"/>
</dbReference>
<reference evidence="1" key="1">
    <citation type="journal article" date="2020" name="Nature">
        <title>Giant virus diversity and host interactions through global metagenomics.</title>
        <authorList>
            <person name="Schulz F."/>
            <person name="Roux S."/>
            <person name="Paez-Espino D."/>
            <person name="Jungbluth S."/>
            <person name="Walsh D.A."/>
            <person name="Denef V.J."/>
            <person name="McMahon K.D."/>
            <person name="Konstantinidis K.T."/>
            <person name="Eloe-Fadrosh E.A."/>
            <person name="Kyrpides N.C."/>
            <person name="Woyke T."/>
        </authorList>
    </citation>
    <scope>NUCLEOTIDE SEQUENCE</scope>
    <source>
        <strain evidence="1">GVMAG-M-3300025699-48</strain>
    </source>
</reference>
<accession>A0A6C0J3E1</accession>
<evidence type="ECO:0008006" key="2">
    <source>
        <dbReference type="Google" id="ProtNLM"/>
    </source>
</evidence>
<organism evidence="1">
    <name type="scientific">viral metagenome</name>
    <dbReference type="NCBI Taxonomy" id="1070528"/>
    <lineage>
        <taxon>unclassified sequences</taxon>
        <taxon>metagenomes</taxon>
        <taxon>organismal metagenomes</taxon>
    </lineage>
</organism>
<protein>
    <recommendedName>
        <fullName evidence="2">FCP1 homology domain-containing protein</fullName>
    </recommendedName>
</protein>